<keyword evidence="2" id="KW-1185">Reference proteome</keyword>
<organism evidence="1 2">
    <name type="scientific">Cupriavidus yeoncheonensis</name>
    <dbReference type="NCBI Taxonomy" id="1462994"/>
    <lineage>
        <taxon>Bacteria</taxon>
        <taxon>Pseudomonadati</taxon>
        <taxon>Pseudomonadota</taxon>
        <taxon>Betaproteobacteria</taxon>
        <taxon>Burkholderiales</taxon>
        <taxon>Burkholderiaceae</taxon>
        <taxon>Cupriavidus</taxon>
    </lineage>
</organism>
<proteinExistence type="predicted"/>
<evidence type="ECO:0000313" key="2">
    <source>
        <dbReference type="Proteomes" id="UP000672934"/>
    </source>
</evidence>
<evidence type="ECO:0008006" key="3">
    <source>
        <dbReference type="Google" id="ProtNLM"/>
    </source>
</evidence>
<dbReference type="Gene3D" id="1.25.40.10">
    <property type="entry name" value="Tetratricopeptide repeat domain"/>
    <property type="match status" value="1"/>
</dbReference>
<dbReference type="Proteomes" id="UP000672934">
    <property type="component" value="Unassembled WGS sequence"/>
</dbReference>
<evidence type="ECO:0000313" key="1">
    <source>
        <dbReference type="EMBL" id="CAG2142928.1"/>
    </source>
</evidence>
<reference evidence="1" key="1">
    <citation type="submission" date="2021-03" db="EMBL/GenBank/DDBJ databases">
        <authorList>
            <person name="Peeters C."/>
        </authorList>
    </citation>
    <scope>NUCLEOTIDE SEQUENCE</scope>
    <source>
        <strain evidence="1">LMG 31506</strain>
    </source>
</reference>
<protein>
    <recommendedName>
        <fullName evidence="3">DUF924 domain-containing protein</fullName>
    </recommendedName>
</protein>
<dbReference type="Gene3D" id="1.20.58.320">
    <property type="entry name" value="TPR-like"/>
    <property type="match status" value="1"/>
</dbReference>
<gene>
    <name evidence="1" type="ORF">LMG31506_02735</name>
</gene>
<dbReference type="SUPFAM" id="SSF48452">
    <property type="entry name" value="TPR-like"/>
    <property type="match status" value="1"/>
</dbReference>
<dbReference type="EMBL" id="CAJPUY010000009">
    <property type="protein sequence ID" value="CAG2142928.1"/>
    <property type="molecule type" value="Genomic_DNA"/>
</dbReference>
<name>A0A916ISR9_9BURK</name>
<sequence length="201" mass="23257">MQDKLPEAAHELLEFWFGHHGSPVWNTERREWFTKSAAFDDVIRSRFLTLWETAHSGDPDDGEDWCATHEGACARVVLLDQFPRNLFRNDPRCFATDAQALALARRIVEGGMDRELPTGYHRMFCYLPFEHSESLQDQDESVRLTTQLREDTAGKVDVVDWAEKHRVVIARFGRFPHRNAILGRQSTPEELAFLKEPGSRF</sequence>
<dbReference type="InterPro" id="IPR011990">
    <property type="entry name" value="TPR-like_helical_dom_sf"/>
</dbReference>
<comment type="caution">
    <text evidence="1">The sequence shown here is derived from an EMBL/GenBank/DDBJ whole genome shotgun (WGS) entry which is preliminary data.</text>
</comment>
<accession>A0A916ISR9</accession>
<dbReference type="InterPro" id="IPR010323">
    <property type="entry name" value="DUF924"/>
</dbReference>
<dbReference type="Pfam" id="PF06041">
    <property type="entry name" value="DUF924"/>
    <property type="match status" value="1"/>
</dbReference>
<dbReference type="RefSeq" id="WP_211947696.1">
    <property type="nucleotide sequence ID" value="NZ_CAJPUY010000009.1"/>
</dbReference>
<dbReference type="AlphaFoldDB" id="A0A916ISR9"/>